<proteinExistence type="predicted"/>
<organism evidence="2 3">
    <name type="scientific">Clostridium disporicum</name>
    <dbReference type="NCBI Taxonomy" id="84024"/>
    <lineage>
        <taxon>Bacteria</taxon>
        <taxon>Bacillati</taxon>
        <taxon>Bacillota</taxon>
        <taxon>Clostridia</taxon>
        <taxon>Eubacteriales</taxon>
        <taxon>Clostridiaceae</taxon>
        <taxon>Clostridium</taxon>
    </lineage>
</organism>
<dbReference type="AlphaFoldDB" id="A0A174GR55"/>
<dbReference type="GeneID" id="83012164"/>
<dbReference type="Proteomes" id="UP000095558">
    <property type="component" value="Unassembled WGS sequence"/>
</dbReference>
<gene>
    <name evidence="2" type="ORF">ERS852470_02908</name>
</gene>
<evidence type="ECO:0000313" key="2">
    <source>
        <dbReference type="EMBL" id="CUO63496.1"/>
    </source>
</evidence>
<protein>
    <submittedName>
        <fullName evidence="2">Transcriptional regulator</fullName>
    </submittedName>
</protein>
<evidence type="ECO:0000256" key="1">
    <source>
        <dbReference type="SAM" id="Coils"/>
    </source>
</evidence>
<dbReference type="EMBL" id="CYZV01000036">
    <property type="protein sequence ID" value="CUO63496.1"/>
    <property type="molecule type" value="Genomic_DNA"/>
</dbReference>
<feature type="coiled-coil region" evidence="1">
    <location>
        <begin position="36"/>
        <end position="67"/>
    </location>
</feature>
<name>A0A174GR55_9CLOT</name>
<accession>A0A174GR55</accession>
<dbReference type="InterPro" id="IPR013324">
    <property type="entry name" value="RNA_pol_sigma_r3/r4-like"/>
</dbReference>
<evidence type="ECO:0000313" key="3">
    <source>
        <dbReference type="Proteomes" id="UP000095558"/>
    </source>
</evidence>
<keyword evidence="1" id="KW-0175">Coiled coil</keyword>
<sequence>MVLDLRDKIMIEKLYLAGVDAKEISRRIGKSVDAIRKYIQRNLKDLKEKHEAEKERTREVLRKTKWECSQEISNSNFAKFNRSIYKQARNGDLILDRKVAPVVTFDTPTRITK</sequence>
<dbReference type="RefSeq" id="WP_042398895.1">
    <property type="nucleotide sequence ID" value="NZ_CYZV01000036.1"/>
</dbReference>
<dbReference type="OrthoDB" id="1917280at2"/>
<dbReference type="SUPFAM" id="SSF88659">
    <property type="entry name" value="Sigma3 and sigma4 domains of RNA polymerase sigma factors"/>
    <property type="match status" value="1"/>
</dbReference>
<reference evidence="2 3" key="1">
    <citation type="submission" date="2015-09" db="EMBL/GenBank/DDBJ databases">
        <authorList>
            <consortium name="Pathogen Informatics"/>
        </authorList>
    </citation>
    <scope>NUCLEOTIDE SEQUENCE [LARGE SCALE GENOMIC DNA]</scope>
    <source>
        <strain evidence="2 3">2789STDY5834855</strain>
    </source>
</reference>